<dbReference type="AlphaFoldDB" id="A0A2P2N0A4"/>
<dbReference type="EMBL" id="GGEC01055423">
    <property type="protein sequence ID" value="MBX35907.1"/>
    <property type="molecule type" value="Transcribed_RNA"/>
</dbReference>
<sequence>MDELFCKMEYGCSFLLLIGGNSQANYLLKHQYEIIVVITSLPACCPKTKCTICPWIIISSCNSIWQS</sequence>
<reference evidence="1" key="1">
    <citation type="submission" date="2018-02" db="EMBL/GenBank/DDBJ databases">
        <title>Rhizophora mucronata_Transcriptome.</title>
        <authorList>
            <person name="Meera S.P."/>
            <person name="Sreeshan A."/>
            <person name="Augustine A."/>
        </authorList>
    </citation>
    <scope>NUCLEOTIDE SEQUENCE</scope>
    <source>
        <tissue evidence="1">Leaf</tissue>
    </source>
</reference>
<protein>
    <submittedName>
        <fullName evidence="1">Uncharacterized protein</fullName>
    </submittedName>
</protein>
<organism evidence="1">
    <name type="scientific">Rhizophora mucronata</name>
    <name type="common">Asiatic mangrove</name>
    <dbReference type="NCBI Taxonomy" id="61149"/>
    <lineage>
        <taxon>Eukaryota</taxon>
        <taxon>Viridiplantae</taxon>
        <taxon>Streptophyta</taxon>
        <taxon>Embryophyta</taxon>
        <taxon>Tracheophyta</taxon>
        <taxon>Spermatophyta</taxon>
        <taxon>Magnoliopsida</taxon>
        <taxon>eudicotyledons</taxon>
        <taxon>Gunneridae</taxon>
        <taxon>Pentapetalae</taxon>
        <taxon>rosids</taxon>
        <taxon>fabids</taxon>
        <taxon>Malpighiales</taxon>
        <taxon>Rhizophoraceae</taxon>
        <taxon>Rhizophora</taxon>
    </lineage>
</organism>
<accession>A0A2P2N0A4</accession>
<proteinExistence type="predicted"/>
<name>A0A2P2N0A4_RHIMU</name>
<evidence type="ECO:0000313" key="1">
    <source>
        <dbReference type="EMBL" id="MBX35907.1"/>
    </source>
</evidence>